<dbReference type="Pfam" id="PF06810">
    <property type="entry name" value="Phage_scaffold"/>
    <property type="match status" value="1"/>
</dbReference>
<sequence>MEFLKSVFGDRALTYAELEAELKNNKEIKLGNLASGQYVDKGKYEALETRANGLQTQLDGANKAIGEFKKLDVEGIKKAAKDWEAKYTTETQALNAKLEQQKKDSRIDLALVEAKAKNVKAARALLDVDKVSLDGDNLIGLKDQLEAVAKANPFLFGEETGNPGPPVSGKTPGGMDDMSTWRAEAGLPTITSKE</sequence>
<name>A0A926DYW3_9FIRM</name>
<keyword evidence="3" id="KW-1185">Reference proteome</keyword>
<protein>
    <submittedName>
        <fullName evidence="2">Phage scaffolding protein</fullName>
    </submittedName>
</protein>
<evidence type="ECO:0000313" key="3">
    <source>
        <dbReference type="Proteomes" id="UP000653127"/>
    </source>
</evidence>
<proteinExistence type="predicted"/>
<evidence type="ECO:0000256" key="1">
    <source>
        <dbReference type="SAM" id="MobiDB-lite"/>
    </source>
</evidence>
<dbReference type="InterPro" id="IPR009636">
    <property type="entry name" value="SCAF"/>
</dbReference>
<dbReference type="Proteomes" id="UP000653127">
    <property type="component" value="Unassembled WGS sequence"/>
</dbReference>
<evidence type="ECO:0000313" key="2">
    <source>
        <dbReference type="EMBL" id="MBC8546463.1"/>
    </source>
</evidence>
<dbReference type="EMBL" id="JACRST010000006">
    <property type="protein sequence ID" value="MBC8546463.1"/>
    <property type="molecule type" value="Genomic_DNA"/>
</dbReference>
<reference evidence="2" key="1">
    <citation type="submission" date="2020-08" db="EMBL/GenBank/DDBJ databases">
        <title>Genome public.</title>
        <authorList>
            <person name="Liu C."/>
            <person name="Sun Q."/>
        </authorList>
    </citation>
    <scope>NUCLEOTIDE SEQUENCE</scope>
    <source>
        <strain evidence="2">NSJ-31</strain>
    </source>
</reference>
<comment type="caution">
    <text evidence="2">The sequence shown here is derived from an EMBL/GenBank/DDBJ whole genome shotgun (WGS) entry which is preliminary data.</text>
</comment>
<dbReference type="AlphaFoldDB" id="A0A926DYW3"/>
<feature type="region of interest" description="Disordered" evidence="1">
    <location>
        <begin position="156"/>
        <end position="194"/>
    </location>
</feature>
<accession>A0A926DYW3</accession>
<gene>
    <name evidence="2" type="ORF">H8711_05885</name>
</gene>
<organism evidence="2 3">
    <name type="scientific">Ligaoa zhengdingensis</name>
    <dbReference type="NCBI Taxonomy" id="2763658"/>
    <lineage>
        <taxon>Bacteria</taxon>
        <taxon>Bacillati</taxon>
        <taxon>Bacillota</taxon>
        <taxon>Clostridia</taxon>
        <taxon>Eubacteriales</taxon>
        <taxon>Oscillospiraceae</taxon>
        <taxon>Ligaoa</taxon>
    </lineage>
</organism>